<evidence type="ECO:0000256" key="2">
    <source>
        <dbReference type="ARBA" id="ARBA00022603"/>
    </source>
</evidence>
<dbReference type="GO" id="GO:0006231">
    <property type="term" value="P:dTMP biosynthetic process"/>
    <property type="evidence" value="ECO:0007669"/>
    <property type="project" value="UniProtKB-UniRule"/>
</dbReference>
<evidence type="ECO:0000256" key="5">
    <source>
        <dbReference type="HAMAP-Rule" id="MF_00008"/>
    </source>
</evidence>
<gene>
    <name evidence="5" type="primary">thyA</name>
    <name evidence="8" type="ORF">GR212_16565</name>
</gene>
<dbReference type="CDD" id="cd00351">
    <property type="entry name" value="TS_Pyrimidine_HMase"/>
    <property type="match status" value="1"/>
</dbReference>
<sequence length="307" mass="35317">MARHPEYQYLDLMAHLLEHGDRRIDRTGVGTLSGLGAMMRFDLSKGQIPIFTTKRVYWKLAVKEMLWFLTGDTNIRNLLRENVRIWTDWPLAKYRKATGEDIDQVAFEKRVLEDEAFALQWGDLGPVYGKQWRQWRDAEGRVHDQVASVISDLKTNPSSRRMIFHAWNVGELGDMALHPCHMVYQFHVSNISAAEEGKRPRLSLMVFQRSCDLFLGNPFNICQQAALLAMVAQQVDMDVGEVVWSGGDVHLYLNHLDAIREQLSREPRPFPTLRLLRRPDSIDGYRIEDFEVLGYEPHAAIAAEVAV</sequence>
<dbReference type="PANTHER" id="PTHR11548">
    <property type="entry name" value="THYMIDYLATE SYNTHASE 1"/>
    <property type="match status" value="1"/>
</dbReference>
<dbReference type="SUPFAM" id="SSF55831">
    <property type="entry name" value="Thymidylate synthase/dCMP hydroxymethylase"/>
    <property type="match status" value="1"/>
</dbReference>
<dbReference type="Gene3D" id="3.30.572.10">
    <property type="entry name" value="Thymidylate synthase/dCMP hydroxymethylase domain"/>
    <property type="match status" value="1"/>
</dbReference>
<keyword evidence="2 5" id="KW-0489">Methyltransferase</keyword>
<comment type="caution">
    <text evidence="5">Lacks conserved residue(s) required for the propagation of feature annotation.</text>
</comment>
<keyword evidence="3 5" id="KW-0808">Transferase</keyword>
<keyword evidence="4 5" id="KW-0545">Nucleotide biosynthesis</keyword>
<protein>
    <recommendedName>
        <fullName evidence="1 5">Thymidylate synthase</fullName>
        <shortName evidence="5">TS</shortName>
        <shortName evidence="5">TSase</shortName>
        <ecNumber evidence="1 5">2.1.1.45</ecNumber>
    </recommendedName>
</protein>
<dbReference type="HAMAP" id="MF_00008">
    <property type="entry name" value="Thymidy_synth_bact"/>
    <property type="match status" value="1"/>
</dbReference>
<dbReference type="EMBL" id="WUEY01000006">
    <property type="protein sequence ID" value="NEI71194.1"/>
    <property type="molecule type" value="Genomic_DNA"/>
</dbReference>
<comment type="similarity">
    <text evidence="5">Belongs to the thymidylate synthase family. Bacterial-type ThyA subfamily.</text>
</comment>
<evidence type="ECO:0000259" key="7">
    <source>
        <dbReference type="Pfam" id="PF00303"/>
    </source>
</evidence>
<dbReference type="GO" id="GO:0006235">
    <property type="term" value="P:dTTP biosynthetic process"/>
    <property type="evidence" value="ECO:0007669"/>
    <property type="project" value="UniProtKB-UniRule"/>
</dbReference>
<dbReference type="RefSeq" id="WP_163987663.1">
    <property type="nucleotide sequence ID" value="NZ_WUEY01000006.1"/>
</dbReference>
<dbReference type="InterPro" id="IPR036926">
    <property type="entry name" value="Thymidate_synth/dCMP_Mease_sf"/>
</dbReference>
<evidence type="ECO:0000256" key="4">
    <source>
        <dbReference type="ARBA" id="ARBA00022727"/>
    </source>
</evidence>
<evidence type="ECO:0000256" key="6">
    <source>
        <dbReference type="PROSITE-ProRule" id="PRU10016"/>
    </source>
</evidence>
<dbReference type="AlphaFoldDB" id="A0A6L9U792"/>
<feature type="binding site" description="in other chain" evidence="5">
    <location>
        <position position="26"/>
    </location>
    <ligand>
        <name>dUMP</name>
        <dbReference type="ChEBI" id="CHEBI:246422"/>
        <note>ligand shared between dimeric partners</note>
    </ligand>
</feature>
<feature type="active site" description="Nucleophile" evidence="5">
    <location>
        <position position="180"/>
    </location>
</feature>
<name>A0A6L9U792_9HYPH</name>
<dbReference type="NCBIfam" id="TIGR03284">
    <property type="entry name" value="thym_sym"/>
    <property type="match status" value="1"/>
</dbReference>
<dbReference type="PROSITE" id="PS00091">
    <property type="entry name" value="THYMIDYLATE_SYNTHASE"/>
    <property type="match status" value="1"/>
</dbReference>
<proteinExistence type="inferred from homology"/>
<comment type="function">
    <text evidence="5">Catalyzes the reductive methylation of 2'-deoxyuridine-5'-monophosphate (dUMP) to 2'-deoxythymidine-5'-monophosphate (dTMP) while utilizing 5,10-methylenetetrahydrofolate (mTHF) as the methyl donor and reductant in the reaction, yielding dihydrofolate (DHF) as a by-product. This enzymatic reaction provides an intracellular de novo source of dTMP, an essential precursor for DNA biosynthesis.</text>
</comment>
<dbReference type="Proteomes" id="UP000483035">
    <property type="component" value="Unassembled WGS sequence"/>
</dbReference>
<comment type="catalytic activity">
    <reaction evidence="5">
        <text>dUMP + (6R)-5,10-methylene-5,6,7,8-tetrahydrofolate = 7,8-dihydrofolate + dTMP</text>
        <dbReference type="Rhea" id="RHEA:12104"/>
        <dbReference type="ChEBI" id="CHEBI:15636"/>
        <dbReference type="ChEBI" id="CHEBI:57451"/>
        <dbReference type="ChEBI" id="CHEBI:63528"/>
        <dbReference type="ChEBI" id="CHEBI:246422"/>
        <dbReference type="EC" id="2.1.1.45"/>
    </reaction>
</comment>
<organism evidence="8 9">
    <name type="scientific">Rhizobium lusitanum</name>
    <dbReference type="NCBI Taxonomy" id="293958"/>
    <lineage>
        <taxon>Bacteria</taxon>
        <taxon>Pseudomonadati</taxon>
        <taxon>Pseudomonadota</taxon>
        <taxon>Alphaproteobacteria</taxon>
        <taxon>Hyphomicrobiales</taxon>
        <taxon>Rhizobiaceae</taxon>
        <taxon>Rhizobium/Agrobacterium group</taxon>
        <taxon>Rhizobium</taxon>
    </lineage>
</organism>
<feature type="binding site" evidence="5">
    <location>
        <position position="212"/>
    </location>
    <ligand>
        <name>(6R)-5,10-methylene-5,6,7,8-tetrahydrofolate</name>
        <dbReference type="ChEBI" id="CHEBI:15636"/>
    </ligand>
</feature>
<dbReference type="GO" id="GO:0032259">
    <property type="term" value="P:methylation"/>
    <property type="evidence" value="ECO:0007669"/>
    <property type="project" value="UniProtKB-KW"/>
</dbReference>
<evidence type="ECO:0000256" key="1">
    <source>
        <dbReference type="ARBA" id="ARBA00011947"/>
    </source>
</evidence>
<dbReference type="GO" id="GO:0005829">
    <property type="term" value="C:cytosol"/>
    <property type="evidence" value="ECO:0007669"/>
    <property type="project" value="TreeGrafter"/>
</dbReference>
<evidence type="ECO:0000256" key="3">
    <source>
        <dbReference type="ARBA" id="ARBA00022679"/>
    </source>
</evidence>
<dbReference type="PRINTS" id="PR00108">
    <property type="entry name" value="THYMDSNTHASE"/>
</dbReference>
<dbReference type="InterPro" id="IPR000398">
    <property type="entry name" value="Thymidylate_synthase"/>
</dbReference>
<dbReference type="InterPro" id="IPR023451">
    <property type="entry name" value="Thymidate_synth/dCMP_Mease_dom"/>
</dbReference>
<accession>A0A6L9U792</accession>
<dbReference type="EC" id="2.1.1.45" evidence="1 5"/>
<evidence type="ECO:0000313" key="9">
    <source>
        <dbReference type="Proteomes" id="UP000483035"/>
    </source>
</evidence>
<feature type="binding site" evidence="5">
    <location>
        <begin position="160"/>
        <end position="161"/>
    </location>
    <ligand>
        <name>dUMP</name>
        <dbReference type="ChEBI" id="CHEBI:246422"/>
        <note>ligand shared between dimeric partners</note>
    </ligand>
</feature>
<dbReference type="GO" id="GO:0004799">
    <property type="term" value="F:thymidylate synthase activity"/>
    <property type="evidence" value="ECO:0007669"/>
    <property type="project" value="UniProtKB-UniRule"/>
</dbReference>
<feature type="binding site" description="in other chain" evidence="5">
    <location>
        <begin position="209"/>
        <end position="212"/>
    </location>
    <ligand>
        <name>dUMP</name>
        <dbReference type="ChEBI" id="CHEBI:246422"/>
        <note>ligand shared between dimeric partners</note>
    </ligand>
</feature>
<comment type="pathway">
    <text evidence="5">Pyrimidine metabolism; dTTP biosynthesis.</text>
</comment>
<feature type="binding site" description="in other chain" evidence="5">
    <location>
        <position position="220"/>
    </location>
    <ligand>
        <name>dUMP</name>
        <dbReference type="ChEBI" id="CHEBI:246422"/>
        <note>ligand shared between dimeric partners</note>
    </ligand>
</feature>
<feature type="domain" description="Thymidylate synthase/dCMP hydroxymethylase" evidence="7">
    <location>
        <begin position="8"/>
        <end position="307"/>
    </location>
</feature>
<reference evidence="8 9" key="1">
    <citation type="submission" date="2019-12" db="EMBL/GenBank/DDBJ databases">
        <title>Rhizobium genotypes associated with high levels of biological nitrogen fixation by grain legumes in a temperate-maritime cropping system.</title>
        <authorList>
            <person name="Maluk M."/>
            <person name="Francesc Ferrando Molina F."/>
            <person name="Lopez Del Egido L."/>
            <person name="Lafos M."/>
            <person name="Langarica-Fuentes A."/>
            <person name="Gebre Yohannes G."/>
            <person name="Young M.W."/>
            <person name="Martin P."/>
            <person name="Gantlett R."/>
            <person name="Kenicer G."/>
            <person name="Hawes C."/>
            <person name="Begg G.S."/>
            <person name="Quilliam R.S."/>
            <person name="Squire G.R."/>
            <person name="Poole P.S."/>
            <person name="Young P.W."/>
            <person name="Iannetta P.M."/>
            <person name="James E.K."/>
        </authorList>
    </citation>
    <scope>NUCLEOTIDE SEQUENCE [LARGE SCALE GENOMIC DNA]</scope>
    <source>
        <strain evidence="8 9">JHI1118</strain>
    </source>
</reference>
<feature type="active site" evidence="6">
    <location>
        <position position="180"/>
    </location>
</feature>
<dbReference type="Pfam" id="PF00303">
    <property type="entry name" value="Thymidylat_synt"/>
    <property type="match status" value="1"/>
</dbReference>
<feature type="binding site" evidence="5">
    <location>
        <position position="306"/>
    </location>
    <ligand>
        <name>(6R)-5,10-methylene-5,6,7,8-tetrahydrofolate</name>
        <dbReference type="ChEBI" id="CHEBI:15636"/>
    </ligand>
</feature>
<dbReference type="InterPro" id="IPR045097">
    <property type="entry name" value="Thymidate_synth/dCMP_Mease"/>
</dbReference>
<comment type="caution">
    <text evidence="8">The sequence shown here is derived from an EMBL/GenBank/DDBJ whole genome shotgun (WGS) entry which is preliminary data.</text>
</comment>
<dbReference type="PANTHER" id="PTHR11548:SF1">
    <property type="entry name" value="THYMIDYLATE SYNTHASE 1"/>
    <property type="match status" value="1"/>
</dbReference>
<dbReference type="InterPro" id="IPR020940">
    <property type="entry name" value="Thymidylate_synthase_AS"/>
</dbReference>
<evidence type="ECO:0000313" key="8">
    <source>
        <dbReference type="EMBL" id="NEI71194.1"/>
    </source>
</evidence>
<dbReference type="NCBIfam" id="NF002497">
    <property type="entry name" value="PRK01827.1-3"/>
    <property type="match status" value="1"/>
</dbReference>
<comment type="subunit">
    <text evidence="5">Homodimer.</text>
</comment>
<feature type="binding site" description="in other chain" evidence="5">
    <location>
        <begin position="250"/>
        <end position="252"/>
    </location>
    <ligand>
        <name>dUMP</name>
        <dbReference type="ChEBI" id="CHEBI:246422"/>
        <note>ligand shared between dimeric partners</note>
    </ligand>
</feature>
<comment type="subcellular location">
    <subcellularLocation>
        <location evidence="5">Cytoplasm</location>
    </subcellularLocation>
</comment>
<dbReference type="UniPathway" id="UPA00575"/>
<keyword evidence="5" id="KW-0963">Cytoplasm</keyword>